<dbReference type="InterPro" id="IPR001173">
    <property type="entry name" value="Glyco_trans_2-like"/>
</dbReference>
<dbReference type="RefSeq" id="WP_238205093.1">
    <property type="nucleotide sequence ID" value="NZ_BPQE01000020.1"/>
</dbReference>
<keyword evidence="3" id="KW-1185">Reference proteome</keyword>
<feature type="domain" description="Glycosyltransferase 2-like" evidence="1">
    <location>
        <begin position="10"/>
        <end position="137"/>
    </location>
</feature>
<dbReference type="EMBL" id="JAUSVP010000001">
    <property type="protein sequence ID" value="MDQ0445729.1"/>
    <property type="molecule type" value="Genomic_DNA"/>
</dbReference>
<dbReference type="PANTHER" id="PTHR43685:SF2">
    <property type="entry name" value="GLYCOSYLTRANSFERASE 2-LIKE DOMAIN-CONTAINING PROTEIN"/>
    <property type="match status" value="1"/>
</dbReference>
<dbReference type="InterPro" id="IPR050834">
    <property type="entry name" value="Glycosyltransf_2"/>
</dbReference>
<proteinExistence type="predicted"/>
<evidence type="ECO:0000259" key="1">
    <source>
        <dbReference type="Pfam" id="PF00535"/>
    </source>
</evidence>
<sequence>MPRTEPSTVSVVIPTLNRHRALARALSSVVAQSLPPDLRAEVVVVDNSLDGNARPVVEAASAGSSLPIRYVAMPRPGIATARNAGIAAASGEWIAFLDDDETGGRDWLAALVGMARHGGFDAVFGPVSARAEEGDEIGAFADYFARGVEASDGADITRYSAYLGTNNSLFAAALCRVPGGPFEERLNSIGGEDSLFLHRLAREGKRFGWSEAAKVTEWVPRRRLDWAYVRRRRFLSGQIRTFVHDMSSPRSRTSVARWMVVGAAQTVISGTLSLVLKPFNPPAARHHRIAACGGLGKVLWMPRFRGSLYGTGLVS</sequence>
<organism evidence="2 3">
    <name type="scientific">Methylobacterium aerolatum</name>
    <dbReference type="NCBI Taxonomy" id="418708"/>
    <lineage>
        <taxon>Bacteria</taxon>
        <taxon>Pseudomonadati</taxon>
        <taxon>Pseudomonadota</taxon>
        <taxon>Alphaproteobacteria</taxon>
        <taxon>Hyphomicrobiales</taxon>
        <taxon>Methylobacteriaceae</taxon>
        <taxon>Methylobacterium</taxon>
    </lineage>
</organism>
<dbReference type="InterPro" id="IPR029044">
    <property type="entry name" value="Nucleotide-diphossugar_trans"/>
</dbReference>
<dbReference type="SUPFAM" id="SSF53448">
    <property type="entry name" value="Nucleotide-diphospho-sugar transferases"/>
    <property type="match status" value="1"/>
</dbReference>
<dbReference type="CDD" id="cd00761">
    <property type="entry name" value="Glyco_tranf_GTA_type"/>
    <property type="match status" value="1"/>
</dbReference>
<protein>
    <submittedName>
        <fullName evidence="2">Glycosyltransferase involved in cell wall biosynthesis</fullName>
    </submittedName>
</protein>
<dbReference type="Gene3D" id="3.90.550.10">
    <property type="entry name" value="Spore Coat Polysaccharide Biosynthesis Protein SpsA, Chain A"/>
    <property type="match status" value="1"/>
</dbReference>
<evidence type="ECO:0000313" key="3">
    <source>
        <dbReference type="Proteomes" id="UP001231124"/>
    </source>
</evidence>
<dbReference type="Pfam" id="PF00535">
    <property type="entry name" value="Glycos_transf_2"/>
    <property type="match status" value="1"/>
</dbReference>
<gene>
    <name evidence="2" type="ORF">QO012_000207</name>
</gene>
<reference evidence="2 3" key="1">
    <citation type="submission" date="2023-07" db="EMBL/GenBank/DDBJ databases">
        <title>Genomic Encyclopedia of Type Strains, Phase IV (KMG-IV): sequencing the most valuable type-strain genomes for metagenomic binning, comparative biology and taxonomic classification.</title>
        <authorList>
            <person name="Goeker M."/>
        </authorList>
    </citation>
    <scope>NUCLEOTIDE SEQUENCE [LARGE SCALE GENOMIC DNA]</scope>
    <source>
        <strain evidence="2 3">DSM 19013</strain>
    </source>
</reference>
<dbReference type="Proteomes" id="UP001231124">
    <property type="component" value="Unassembled WGS sequence"/>
</dbReference>
<accession>A0ABU0HTS9</accession>
<evidence type="ECO:0000313" key="2">
    <source>
        <dbReference type="EMBL" id="MDQ0445729.1"/>
    </source>
</evidence>
<name>A0ABU0HTS9_9HYPH</name>
<comment type="caution">
    <text evidence="2">The sequence shown here is derived from an EMBL/GenBank/DDBJ whole genome shotgun (WGS) entry which is preliminary data.</text>
</comment>
<dbReference type="PANTHER" id="PTHR43685">
    <property type="entry name" value="GLYCOSYLTRANSFERASE"/>
    <property type="match status" value="1"/>
</dbReference>